<protein>
    <recommendedName>
        <fullName evidence="3">Integrase, catalytic region, zinc finger, CCHC-type, peptidase aspartic, catalytic</fullName>
    </recommendedName>
</protein>
<gene>
    <name evidence="2" type="ORF">Tci_015898</name>
</gene>
<evidence type="ECO:0000313" key="2">
    <source>
        <dbReference type="EMBL" id="GEU43920.1"/>
    </source>
</evidence>
<dbReference type="AlphaFoldDB" id="A0A6L2K526"/>
<accession>A0A6L2K526</accession>
<sequence length="837" mass="94817">MILKSVKNGPFIWPTIEENGVTRPKKYSELSATEATQADCDVKATNIILQGLPPEVYALDMNIYNMKVEQFQVNTKFLNTLPPEWSKFVTDVKLVPDLHTTNIDQLHAYLGQHEFHANEVCLMHKCNSDPLDLVTTHQMTHCRQISLSYYQQPAEEFVIPRKQDDSWFKDKVLLVQAQVIGQILYKEELACLVDPGITEGQATKIVITHKAAYQADDLDANNSDCDELNTTKVALMANLSYYGSDALAKVYNPDNVNNNMINQDVQVMPTSKQSNVMNQSDTEITSDSNIIPYSQYMIESQQLEPKLYDGNVIKNACAIVIYDSEETLMLAKENPNLSKRPTIVEVPKELPKVSMVNTSLKKLKHHLASFDVVVKERTTATAITEGPWGFEHTKACFMDEIILFITALKDIFNTFDQYLIDKLTKVQNVFHQMDQAVEQHRLESKTFEVKMNKFLNKNERLLEQVINKDIVNIVMNSSMDNVSVKMHECKKCLELKTELLNKKNFIEKETYDKLLRSYTTLEIHCISLEVDTQLNQEIFQRNNSVSNQSASSFNQYFELNELKAQSQEKYMVISKLKERIKSLCGNVNKDKVMKDIEEIETINIKLDHREQGLIIAALRDELRELKGKAIVDNTVTTHTIDLEMLKVDVEPIALIFLNNRIVHSDYLMLTQEQAAILKEVVEQGNSLNPLNNSLHHAGTATVQQSKLNANSELICVKCHGCMLPDNHDLCVFNIINDVHARVKSKSVMKSSKRKVWKLTGKDLLFQPLFDELLTPPPNVDHPAPEVIALVADVVAPEPAASTGLPSLTTVDQDTPSPINSQTLPETQTPVISNDVEE</sequence>
<evidence type="ECO:0000256" key="1">
    <source>
        <dbReference type="SAM" id="MobiDB-lite"/>
    </source>
</evidence>
<reference evidence="2" key="1">
    <citation type="journal article" date="2019" name="Sci. Rep.">
        <title>Draft genome of Tanacetum cinerariifolium, the natural source of mosquito coil.</title>
        <authorList>
            <person name="Yamashiro T."/>
            <person name="Shiraishi A."/>
            <person name="Satake H."/>
            <person name="Nakayama K."/>
        </authorList>
    </citation>
    <scope>NUCLEOTIDE SEQUENCE</scope>
</reference>
<name>A0A6L2K526_TANCI</name>
<dbReference type="EMBL" id="BKCJ010001773">
    <property type="protein sequence ID" value="GEU43920.1"/>
    <property type="molecule type" value="Genomic_DNA"/>
</dbReference>
<feature type="region of interest" description="Disordered" evidence="1">
    <location>
        <begin position="801"/>
        <end position="837"/>
    </location>
</feature>
<comment type="caution">
    <text evidence="2">The sequence shown here is derived from an EMBL/GenBank/DDBJ whole genome shotgun (WGS) entry which is preliminary data.</text>
</comment>
<evidence type="ECO:0008006" key="3">
    <source>
        <dbReference type="Google" id="ProtNLM"/>
    </source>
</evidence>
<organism evidence="2">
    <name type="scientific">Tanacetum cinerariifolium</name>
    <name type="common">Dalmatian daisy</name>
    <name type="synonym">Chrysanthemum cinerariifolium</name>
    <dbReference type="NCBI Taxonomy" id="118510"/>
    <lineage>
        <taxon>Eukaryota</taxon>
        <taxon>Viridiplantae</taxon>
        <taxon>Streptophyta</taxon>
        <taxon>Embryophyta</taxon>
        <taxon>Tracheophyta</taxon>
        <taxon>Spermatophyta</taxon>
        <taxon>Magnoliopsida</taxon>
        <taxon>eudicotyledons</taxon>
        <taxon>Gunneridae</taxon>
        <taxon>Pentapetalae</taxon>
        <taxon>asterids</taxon>
        <taxon>campanulids</taxon>
        <taxon>Asterales</taxon>
        <taxon>Asteraceae</taxon>
        <taxon>Asteroideae</taxon>
        <taxon>Anthemideae</taxon>
        <taxon>Anthemidinae</taxon>
        <taxon>Tanacetum</taxon>
    </lineage>
</organism>
<feature type="compositionally biased region" description="Polar residues" evidence="1">
    <location>
        <begin position="803"/>
        <end position="831"/>
    </location>
</feature>
<proteinExistence type="predicted"/>